<organism evidence="3 4">
    <name type="scientific">Aquipseudomonas guryensis</name>
    <dbReference type="NCBI Taxonomy" id="2759165"/>
    <lineage>
        <taxon>Bacteria</taxon>
        <taxon>Pseudomonadati</taxon>
        <taxon>Pseudomonadota</taxon>
        <taxon>Gammaproteobacteria</taxon>
        <taxon>Pseudomonadales</taxon>
        <taxon>Pseudomonadaceae</taxon>
        <taxon>Aquipseudomonas</taxon>
    </lineage>
</organism>
<feature type="region of interest" description="Disordered" evidence="1">
    <location>
        <begin position="24"/>
        <end position="52"/>
    </location>
</feature>
<keyword evidence="4" id="KW-1185">Reference proteome</keyword>
<dbReference type="RefSeq" id="WP_182834111.1">
    <property type="nucleotide sequence ID" value="NZ_JACJFN010000003.1"/>
</dbReference>
<protein>
    <recommendedName>
        <fullName evidence="5">Peptidase inhibitor I78 family protein</fullName>
    </recommendedName>
</protein>
<dbReference type="Pfam" id="PF11720">
    <property type="entry name" value="Inhibitor_I78"/>
    <property type="match status" value="1"/>
</dbReference>
<sequence length="115" mass="12458">MTGTLARTALFGLSLTLLAACSSNPEKTQDKAPDSSKAMLSEPTADFDSRCDADPVHDLIGEQLDDEMAVEARDKADARFLRITRPNQPVTMDYNSQRLNIDIDNAGVVLQVSCG</sequence>
<evidence type="ECO:0008006" key="5">
    <source>
        <dbReference type="Google" id="ProtNLM"/>
    </source>
</evidence>
<comment type="caution">
    <text evidence="3">The sequence shown here is derived from an EMBL/GenBank/DDBJ whole genome shotgun (WGS) entry which is preliminary data.</text>
</comment>
<evidence type="ECO:0000256" key="1">
    <source>
        <dbReference type="SAM" id="MobiDB-lite"/>
    </source>
</evidence>
<accession>A0A7W4DD61</accession>
<dbReference type="AlphaFoldDB" id="A0A7W4DD61"/>
<proteinExistence type="predicted"/>
<dbReference type="PROSITE" id="PS51257">
    <property type="entry name" value="PROKAR_LIPOPROTEIN"/>
    <property type="match status" value="1"/>
</dbReference>
<evidence type="ECO:0000313" key="4">
    <source>
        <dbReference type="Proteomes" id="UP000581189"/>
    </source>
</evidence>
<reference evidence="3 4" key="1">
    <citation type="submission" date="2020-08" db="EMBL/GenBank/DDBJ databases">
        <authorList>
            <person name="Kim C.M."/>
        </authorList>
    </citation>
    <scope>NUCLEOTIDE SEQUENCE [LARGE SCALE GENOMIC DNA]</scope>
    <source>
        <strain evidence="3 4">SR9</strain>
    </source>
</reference>
<dbReference type="PANTHER" id="PTHR39600">
    <property type="entry name" value="PEPTIDASE INHIBITOR I78 FAMILY PROTEIN"/>
    <property type="match status" value="1"/>
</dbReference>
<keyword evidence="2" id="KW-0732">Signal</keyword>
<dbReference type="Proteomes" id="UP000581189">
    <property type="component" value="Unassembled WGS sequence"/>
</dbReference>
<name>A0A7W4DD61_9GAMM</name>
<feature type="signal peptide" evidence="2">
    <location>
        <begin position="1"/>
        <end position="19"/>
    </location>
</feature>
<dbReference type="PANTHER" id="PTHR39600:SF1">
    <property type="entry name" value="PEPTIDASE INHIBITOR I78 FAMILY PROTEIN"/>
    <property type="match status" value="1"/>
</dbReference>
<evidence type="ECO:0000256" key="2">
    <source>
        <dbReference type="SAM" id="SignalP"/>
    </source>
</evidence>
<dbReference type="InterPro" id="IPR021719">
    <property type="entry name" value="Prot_inh_I78"/>
</dbReference>
<evidence type="ECO:0000313" key="3">
    <source>
        <dbReference type="EMBL" id="MBB1520102.1"/>
    </source>
</evidence>
<feature type="chain" id="PRO_5030718971" description="Peptidase inhibitor I78 family protein" evidence="2">
    <location>
        <begin position="20"/>
        <end position="115"/>
    </location>
</feature>
<dbReference type="EMBL" id="JACJFN010000003">
    <property type="protein sequence ID" value="MBB1520102.1"/>
    <property type="molecule type" value="Genomic_DNA"/>
</dbReference>
<gene>
    <name evidence="3" type="ORF">H3H45_12690</name>
</gene>
<dbReference type="Gene3D" id="3.30.10.10">
    <property type="entry name" value="Trypsin Inhibitor V, subunit A"/>
    <property type="match status" value="1"/>
</dbReference>